<comment type="caution">
    <text evidence="1">The sequence shown here is derived from an EMBL/GenBank/DDBJ whole genome shotgun (WGS) entry which is preliminary data.</text>
</comment>
<gene>
    <name evidence="1" type="ORF">PVK06_048985</name>
</gene>
<protein>
    <recommendedName>
        <fullName evidence="3">RNase H type-1 domain-containing protein</fullName>
    </recommendedName>
</protein>
<name>A0ABR0MHS5_GOSAR</name>
<dbReference type="Proteomes" id="UP001358586">
    <property type="component" value="Chromosome 13"/>
</dbReference>
<sequence length="75" mass="8653">MIRRGSGSWAFTDSLENAQFSMQNCEYILREQNQVANCLAKQALHEKGDPQAFDDPPEIPRALLDRNKFLDYSYV</sequence>
<reference evidence="1 2" key="1">
    <citation type="submission" date="2023-03" db="EMBL/GenBank/DDBJ databases">
        <title>WGS of Gossypium arboreum.</title>
        <authorList>
            <person name="Yu D."/>
        </authorList>
    </citation>
    <scope>NUCLEOTIDE SEQUENCE [LARGE SCALE GENOMIC DNA]</scope>
    <source>
        <tissue evidence="1">Leaf</tissue>
    </source>
</reference>
<evidence type="ECO:0000313" key="2">
    <source>
        <dbReference type="Proteomes" id="UP001358586"/>
    </source>
</evidence>
<evidence type="ECO:0008006" key="3">
    <source>
        <dbReference type="Google" id="ProtNLM"/>
    </source>
</evidence>
<keyword evidence="2" id="KW-1185">Reference proteome</keyword>
<organism evidence="1 2">
    <name type="scientific">Gossypium arboreum</name>
    <name type="common">Tree cotton</name>
    <name type="synonym">Gossypium nanking</name>
    <dbReference type="NCBI Taxonomy" id="29729"/>
    <lineage>
        <taxon>Eukaryota</taxon>
        <taxon>Viridiplantae</taxon>
        <taxon>Streptophyta</taxon>
        <taxon>Embryophyta</taxon>
        <taxon>Tracheophyta</taxon>
        <taxon>Spermatophyta</taxon>
        <taxon>Magnoliopsida</taxon>
        <taxon>eudicotyledons</taxon>
        <taxon>Gunneridae</taxon>
        <taxon>Pentapetalae</taxon>
        <taxon>rosids</taxon>
        <taxon>malvids</taxon>
        <taxon>Malvales</taxon>
        <taxon>Malvaceae</taxon>
        <taxon>Malvoideae</taxon>
        <taxon>Gossypium</taxon>
    </lineage>
</organism>
<proteinExistence type="predicted"/>
<accession>A0ABR0MHS5</accession>
<evidence type="ECO:0000313" key="1">
    <source>
        <dbReference type="EMBL" id="KAK5772691.1"/>
    </source>
</evidence>
<dbReference type="EMBL" id="JARKNE010000013">
    <property type="protein sequence ID" value="KAK5772691.1"/>
    <property type="molecule type" value="Genomic_DNA"/>
</dbReference>